<gene>
    <name evidence="2" type="ORF">Tco_1124376</name>
</gene>
<evidence type="ECO:0000313" key="3">
    <source>
        <dbReference type="Proteomes" id="UP001151760"/>
    </source>
</evidence>
<keyword evidence="3" id="KW-1185">Reference proteome</keyword>
<reference evidence="2" key="2">
    <citation type="submission" date="2022-01" db="EMBL/GenBank/DDBJ databases">
        <authorList>
            <person name="Yamashiro T."/>
            <person name="Shiraishi A."/>
            <person name="Satake H."/>
            <person name="Nakayama K."/>
        </authorList>
    </citation>
    <scope>NUCLEOTIDE SEQUENCE</scope>
</reference>
<dbReference type="EMBL" id="BQNB010021588">
    <property type="protein sequence ID" value="GJU07946.1"/>
    <property type="molecule type" value="Genomic_DNA"/>
</dbReference>
<evidence type="ECO:0000313" key="2">
    <source>
        <dbReference type="EMBL" id="GJU07946.1"/>
    </source>
</evidence>
<proteinExistence type="predicted"/>
<comment type="caution">
    <text evidence="2">The sequence shown here is derived from an EMBL/GenBank/DDBJ whole genome shotgun (WGS) entry which is preliminary data.</text>
</comment>
<reference evidence="2" key="1">
    <citation type="journal article" date="2022" name="Int. J. Mol. Sci.">
        <title>Draft Genome of Tanacetum Coccineum: Genomic Comparison of Closely Related Tanacetum-Family Plants.</title>
        <authorList>
            <person name="Yamashiro T."/>
            <person name="Shiraishi A."/>
            <person name="Nakayama K."/>
            <person name="Satake H."/>
        </authorList>
    </citation>
    <scope>NUCLEOTIDE SEQUENCE</scope>
</reference>
<feature type="non-terminal residue" evidence="2">
    <location>
        <position position="123"/>
    </location>
</feature>
<feature type="compositionally biased region" description="Acidic residues" evidence="1">
    <location>
        <begin position="105"/>
        <end position="114"/>
    </location>
</feature>
<protein>
    <recommendedName>
        <fullName evidence="4">Integrase, catalytic region, zinc finger, CCHC-type, peptidase aspartic, catalytic</fullName>
    </recommendedName>
</protein>
<dbReference type="Proteomes" id="UP001151760">
    <property type="component" value="Unassembled WGS sequence"/>
</dbReference>
<evidence type="ECO:0008006" key="4">
    <source>
        <dbReference type="Google" id="ProtNLM"/>
    </source>
</evidence>
<accession>A0ABQ5J5X6</accession>
<evidence type="ECO:0000256" key="1">
    <source>
        <dbReference type="SAM" id="MobiDB-lite"/>
    </source>
</evidence>
<organism evidence="2 3">
    <name type="scientific">Tanacetum coccineum</name>
    <dbReference type="NCBI Taxonomy" id="301880"/>
    <lineage>
        <taxon>Eukaryota</taxon>
        <taxon>Viridiplantae</taxon>
        <taxon>Streptophyta</taxon>
        <taxon>Embryophyta</taxon>
        <taxon>Tracheophyta</taxon>
        <taxon>Spermatophyta</taxon>
        <taxon>Magnoliopsida</taxon>
        <taxon>eudicotyledons</taxon>
        <taxon>Gunneridae</taxon>
        <taxon>Pentapetalae</taxon>
        <taxon>asterids</taxon>
        <taxon>campanulids</taxon>
        <taxon>Asterales</taxon>
        <taxon>Asteraceae</taxon>
        <taxon>Asteroideae</taxon>
        <taxon>Anthemideae</taxon>
        <taxon>Anthemidinae</taxon>
        <taxon>Tanacetum</taxon>
    </lineage>
</organism>
<feature type="region of interest" description="Disordered" evidence="1">
    <location>
        <begin position="84"/>
        <end position="123"/>
    </location>
</feature>
<sequence>MANLSKYIQCASSDTRPPMLDMTDFASWQQRILLYCLGKENGVNILKSIDEGPFRMGTIRDTLAEGTEGAHQLGQGNNAWGAGAAGYGGAQNRVGNANPGRQDNAVDDDVDEQPIQDLAFNVD</sequence>
<name>A0ABQ5J5X6_9ASTR</name>